<organism evidence="2 3">
    <name type="scientific">Rugosimonospora acidiphila</name>
    <dbReference type="NCBI Taxonomy" id="556531"/>
    <lineage>
        <taxon>Bacteria</taxon>
        <taxon>Bacillati</taxon>
        <taxon>Actinomycetota</taxon>
        <taxon>Actinomycetes</taxon>
        <taxon>Micromonosporales</taxon>
        <taxon>Micromonosporaceae</taxon>
        <taxon>Rugosimonospora</taxon>
    </lineage>
</organism>
<feature type="transmembrane region" description="Helical" evidence="1">
    <location>
        <begin position="271"/>
        <end position="289"/>
    </location>
</feature>
<comment type="caution">
    <text evidence="2">The sequence shown here is derived from an EMBL/GenBank/DDBJ whole genome shotgun (WGS) entry which is preliminary data.</text>
</comment>
<feature type="transmembrane region" description="Helical" evidence="1">
    <location>
        <begin position="149"/>
        <end position="170"/>
    </location>
</feature>
<dbReference type="Proteomes" id="UP001501570">
    <property type="component" value="Unassembled WGS sequence"/>
</dbReference>
<name>A0ABP9RRQ8_9ACTN</name>
<evidence type="ECO:0000313" key="2">
    <source>
        <dbReference type="EMBL" id="GAA5183741.1"/>
    </source>
</evidence>
<accession>A0ABP9RRQ8</accession>
<keyword evidence="3" id="KW-1185">Reference proteome</keyword>
<evidence type="ECO:0000313" key="3">
    <source>
        <dbReference type="Proteomes" id="UP001501570"/>
    </source>
</evidence>
<keyword evidence="1" id="KW-1133">Transmembrane helix</keyword>
<dbReference type="InterPro" id="IPR006750">
    <property type="entry name" value="YdcZ"/>
</dbReference>
<dbReference type="PANTHER" id="PTHR34821:SF2">
    <property type="entry name" value="INNER MEMBRANE PROTEIN YDCZ"/>
    <property type="match status" value="1"/>
</dbReference>
<proteinExistence type="predicted"/>
<evidence type="ECO:0000256" key="1">
    <source>
        <dbReference type="SAM" id="Phobius"/>
    </source>
</evidence>
<keyword evidence="1" id="KW-0812">Transmembrane</keyword>
<dbReference type="Pfam" id="PF04657">
    <property type="entry name" value="DMT_YdcZ"/>
    <property type="match status" value="2"/>
</dbReference>
<feature type="transmembrane region" description="Helical" evidence="1">
    <location>
        <begin position="247"/>
        <end position="266"/>
    </location>
</feature>
<feature type="transmembrane region" description="Helical" evidence="1">
    <location>
        <begin position="51"/>
        <end position="70"/>
    </location>
</feature>
<feature type="transmembrane region" description="Helical" evidence="1">
    <location>
        <begin position="215"/>
        <end position="235"/>
    </location>
</feature>
<dbReference type="PANTHER" id="PTHR34821">
    <property type="entry name" value="INNER MEMBRANE PROTEIN YDCZ"/>
    <property type="match status" value="1"/>
</dbReference>
<gene>
    <name evidence="2" type="ORF">GCM10023322_23750</name>
</gene>
<dbReference type="RefSeq" id="WP_345628847.1">
    <property type="nucleotide sequence ID" value="NZ_BAABJQ010000005.1"/>
</dbReference>
<feature type="transmembrane region" description="Helical" evidence="1">
    <location>
        <begin position="301"/>
        <end position="319"/>
    </location>
</feature>
<keyword evidence="1" id="KW-0472">Membrane</keyword>
<protein>
    <recommendedName>
        <fullName evidence="4">DMT family transporter</fullName>
    </recommendedName>
</protein>
<evidence type="ECO:0008006" key="4">
    <source>
        <dbReference type="Google" id="ProtNLM"/>
    </source>
</evidence>
<reference evidence="3" key="1">
    <citation type="journal article" date="2019" name="Int. J. Syst. Evol. Microbiol.">
        <title>The Global Catalogue of Microorganisms (GCM) 10K type strain sequencing project: providing services to taxonomists for standard genome sequencing and annotation.</title>
        <authorList>
            <consortium name="The Broad Institute Genomics Platform"/>
            <consortium name="The Broad Institute Genome Sequencing Center for Infectious Disease"/>
            <person name="Wu L."/>
            <person name="Ma J."/>
        </authorList>
    </citation>
    <scope>NUCLEOTIDE SEQUENCE [LARGE SCALE GENOMIC DNA]</scope>
    <source>
        <strain evidence="3">JCM 18304</strain>
    </source>
</reference>
<dbReference type="EMBL" id="BAABJQ010000005">
    <property type="protein sequence ID" value="GAA5183741.1"/>
    <property type="molecule type" value="Genomic_DNA"/>
</dbReference>
<sequence>MRPLGPVSTRPSHRPRVGHRVAGCGLAAIGGATQAVRSRLNGEFGSRLHDGVATAGVTFAVGLAVTGGLITSRPGARRASARVRDGLRGGALRPWQCLGGLGGALLVSAQSITVAALGVTVFSVAVVAGQTLSSLLVDRLGTGPTPPQPLTAPRAVGAALAIAAVLVAAGGRLYDGSVVGPTVLSAVAGLSVAWQQGFNGRVRATSDSALATTGVNFAIGTAALMVAVAVDIGVRGLPAGTLPSQPWLYPPGVIGAFYIGVSAMVVRYTGVLLLGLSLTSGQMVSALILDSVAPEPGSTVGATLVIGIALALLAIFIASSRVPHPWPRRERAAGAAGQ</sequence>
<feature type="transmembrane region" description="Helical" evidence="1">
    <location>
        <begin position="115"/>
        <end position="137"/>
    </location>
</feature>